<feature type="repeat" description="TPR" evidence="3">
    <location>
        <begin position="568"/>
        <end position="601"/>
    </location>
</feature>
<feature type="region of interest" description="Disordered" evidence="4">
    <location>
        <begin position="20"/>
        <end position="117"/>
    </location>
</feature>
<proteinExistence type="predicted"/>
<evidence type="ECO:0000256" key="1">
    <source>
        <dbReference type="ARBA" id="ARBA00022737"/>
    </source>
</evidence>
<dbReference type="InterPro" id="IPR011990">
    <property type="entry name" value="TPR-like_helical_dom_sf"/>
</dbReference>
<feature type="signal peptide" evidence="5">
    <location>
        <begin position="1"/>
        <end position="23"/>
    </location>
</feature>
<evidence type="ECO:0000313" key="7">
    <source>
        <dbReference type="Proteomes" id="UP001597213"/>
    </source>
</evidence>
<feature type="compositionally biased region" description="Gly residues" evidence="4">
    <location>
        <begin position="40"/>
        <end position="57"/>
    </location>
</feature>
<dbReference type="Pfam" id="PF13432">
    <property type="entry name" value="TPR_16"/>
    <property type="match status" value="3"/>
</dbReference>
<feature type="repeat" description="TPR" evidence="3">
    <location>
        <begin position="460"/>
        <end position="493"/>
    </location>
</feature>
<dbReference type="SUPFAM" id="SSF48452">
    <property type="entry name" value="TPR-like"/>
    <property type="match status" value="3"/>
</dbReference>
<evidence type="ECO:0000256" key="4">
    <source>
        <dbReference type="SAM" id="MobiDB-lite"/>
    </source>
</evidence>
<dbReference type="PANTHER" id="PTHR44858:SF1">
    <property type="entry name" value="UDP-N-ACETYLGLUCOSAMINE--PEPTIDE N-ACETYLGLUCOSAMINYLTRANSFERASE SPINDLY-RELATED"/>
    <property type="match status" value="1"/>
</dbReference>
<dbReference type="InterPro" id="IPR050498">
    <property type="entry name" value="Ycf3"/>
</dbReference>
<dbReference type="SMART" id="SM00028">
    <property type="entry name" value="TPR"/>
    <property type="match status" value="5"/>
</dbReference>
<feature type="chain" id="PRO_5045222171" evidence="5">
    <location>
        <begin position="24"/>
        <end position="692"/>
    </location>
</feature>
<evidence type="ECO:0000313" key="6">
    <source>
        <dbReference type="EMBL" id="MFD1883184.1"/>
    </source>
</evidence>
<protein>
    <submittedName>
        <fullName evidence="6">Tetratricopeptide repeat protein</fullName>
    </submittedName>
</protein>
<keyword evidence="7" id="KW-1185">Reference proteome</keyword>
<keyword evidence="1" id="KW-0677">Repeat</keyword>
<feature type="compositionally biased region" description="Low complexity" evidence="4">
    <location>
        <begin position="84"/>
        <end position="97"/>
    </location>
</feature>
<dbReference type="Pfam" id="PF13374">
    <property type="entry name" value="TPR_10"/>
    <property type="match status" value="1"/>
</dbReference>
<feature type="region of interest" description="Disordered" evidence="4">
    <location>
        <begin position="661"/>
        <end position="692"/>
    </location>
</feature>
<sequence length="692" mass="72886">MNHSLTALSVVLTLLAAPGAGFAQSPTTSSPPPPRPSQGVPGGTPAGDQGGAEGGAEGDAPAAQPDAAEPDTTVPDATTPGDAPEGNGPETNPPENGDSAQTGDKPTKEKTVVAGPPMDRLAGPYLAARLAAATSDFTAAANYFSRAIISAPDDVQLLDGALVSLISAGDMVRAVALADRMEEDGNATELSGLVKMAKLVKAGDWKAVLDMTDETDADLETLQGPAGERLMGGLIRAWAELGAGQMSNAIKSFEETARIGNARPIVEYEQALAYALVGDMESALRLLDKADVGRHLDGAVARIEILSQLDRKADALKLFDELEGVEEEPKLRKLKAEIEAGRKPAFDVISAPSDGVALVFLTFAGALADGEDTDPLALIHARLAAYLSPQNSDARLMSAQLLQSYGQFDLAEKEYAALNAAGEVRPAAELARIDALVRADRMDDAIAAAVALTDAQPDLASGWVALGDLYRRSEKFAPAVKAYDRAITLLKDAPPAALWLPYYARGISLERMGRFDQAVPDFEQALKLSPDQPAVLNYLGYSYVDQNRNLDAALAMIKKAVALRPDDGAILDSLGWAYFRLGRYDEAVLPMEKAVAILPSDSLLNDHLGDVYWAAGRPREAEFQWRRALHLKPATPEAAARIEAKIERGLDAVLAEEKANGGKLATPAAVQTPDQTAQEAKPGDTPAPANGG</sequence>
<dbReference type="PROSITE" id="PS50293">
    <property type="entry name" value="TPR_REGION"/>
    <property type="match status" value="1"/>
</dbReference>
<feature type="compositionally biased region" description="Low complexity" evidence="4">
    <location>
        <begin position="58"/>
        <end position="73"/>
    </location>
</feature>
<evidence type="ECO:0000256" key="2">
    <source>
        <dbReference type="ARBA" id="ARBA00022803"/>
    </source>
</evidence>
<name>A0ABW4RB87_9RHOB</name>
<dbReference type="RefSeq" id="WP_379144301.1">
    <property type="nucleotide sequence ID" value="NZ_JBHUEN010000043.1"/>
</dbReference>
<dbReference type="EMBL" id="JBHUEN010000043">
    <property type="protein sequence ID" value="MFD1883184.1"/>
    <property type="molecule type" value="Genomic_DNA"/>
</dbReference>
<evidence type="ECO:0000256" key="5">
    <source>
        <dbReference type="SAM" id="SignalP"/>
    </source>
</evidence>
<dbReference type="Gene3D" id="1.25.40.10">
    <property type="entry name" value="Tetratricopeptide repeat domain"/>
    <property type="match status" value="2"/>
</dbReference>
<evidence type="ECO:0000256" key="3">
    <source>
        <dbReference type="PROSITE-ProRule" id="PRU00339"/>
    </source>
</evidence>
<organism evidence="6 7">
    <name type="scientific">Paracoccus pacificus</name>
    <dbReference type="NCBI Taxonomy" id="1463598"/>
    <lineage>
        <taxon>Bacteria</taxon>
        <taxon>Pseudomonadati</taxon>
        <taxon>Pseudomonadota</taxon>
        <taxon>Alphaproteobacteria</taxon>
        <taxon>Rhodobacterales</taxon>
        <taxon>Paracoccaceae</taxon>
        <taxon>Paracoccus</taxon>
    </lineage>
</organism>
<feature type="repeat" description="TPR" evidence="3">
    <location>
        <begin position="499"/>
        <end position="532"/>
    </location>
</feature>
<dbReference type="PANTHER" id="PTHR44858">
    <property type="entry name" value="TETRATRICOPEPTIDE REPEAT PROTEIN 6"/>
    <property type="match status" value="1"/>
</dbReference>
<accession>A0ABW4RB87</accession>
<gene>
    <name evidence="6" type="ORF">ACFSCT_15805</name>
</gene>
<comment type="caution">
    <text evidence="6">The sequence shown here is derived from an EMBL/GenBank/DDBJ whole genome shotgun (WGS) entry which is preliminary data.</text>
</comment>
<reference evidence="7" key="1">
    <citation type="journal article" date="2019" name="Int. J. Syst. Evol. Microbiol.">
        <title>The Global Catalogue of Microorganisms (GCM) 10K type strain sequencing project: providing services to taxonomists for standard genome sequencing and annotation.</title>
        <authorList>
            <consortium name="The Broad Institute Genomics Platform"/>
            <consortium name="The Broad Institute Genome Sequencing Center for Infectious Disease"/>
            <person name="Wu L."/>
            <person name="Ma J."/>
        </authorList>
    </citation>
    <scope>NUCLEOTIDE SEQUENCE [LARGE SCALE GENOMIC DNA]</scope>
    <source>
        <strain evidence="7">CCUG 56029</strain>
    </source>
</reference>
<dbReference type="Proteomes" id="UP001597213">
    <property type="component" value="Unassembled WGS sequence"/>
</dbReference>
<dbReference type="InterPro" id="IPR019734">
    <property type="entry name" value="TPR_rpt"/>
</dbReference>
<keyword evidence="2 3" id="KW-0802">TPR repeat</keyword>
<dbReference type="PROSITE" id="PS50005">
    <property type="entry name" value="TPR"/>
    <property type="match status" value="3"/>
</dbReference>
<keyword evidence="5" id="KW-0732">Signal</keyword>